<feature type="compositionally biased region" description="Polar residues" evidence="7">
    <location>
        <begin position="244"/>
        <end position="255"/>
    </location>
</feature>
<feature type="compositionally biased region" description="Polar residues" evidence="7">
    <location>
        <begin position="154"/>
        <end position="164"/>
    </location>
</feature>
<evidence type="ECO:0000313" key="10">
    <source>
        <dbReference type="Proteomes" id="UP000756346"/>
    </source>
</evidence>
<feature type="compositionally biased region" description="Low complexity" evidence="7">
    <location>
        <begin position="1"/>
        <end position="10"/>
    </location>
</feature>
<evidence type="ECO:0000256" key="2">
    <source>
        <dbReference type="ARBA" id="ARBA00022679"/>
    </source>
</evidence>
<dbReference type="PANTHER" id="PTHR45646">
    <property type="entry name" value="SERINE/THREONINE-PROTEIN KINASE DOA-RELATED"/>
    <property type="match status" value="1"/>
</dbReference>
<feature type="region of interest" description="Disordered" evidence="7">
    <location>
        <begin position="244"/>
        <end position="373"/>
    </location>
</feature>
<comment type="caution">
    <text evidence="9">The sequence shown here is derived from an EMBL/GenBank/DDBJ whole genome shotgun (WGS) entry which is preliminary data.</text>
</comment>
<dbReference type="InterPro" id="IPR051175">
    <property type="entry name" value="CLK_kinases"/>
</dbReference>
<dbReference type="PROSITE" id="PS50011">
    <property type="entry name" value="PROTEIN_KINASE_DOM"/>
    <property type="match status" value="1"/>
</dbReference>
<keyword evidence="1" id="KW-0723">Serine/threonine-protein kinase</keyword>
<proteinExistence type="predicted"/>
<feature type="compositionally biased region" description="Low complexity" evidence="7">
    <location>
        <begin position="307"/>
        <end position="324"/>
    </location>
</feature>
<dbReference type="PANTHER" id="PTHR45646:SF11">
    <property type="entry name" value="SERINE_THREONINE-PROTEIN KINASE DOA"/>
    <property type="match status" value="1"/>
</dbReference>
<name>A0A9P8YHH3_9PEZI</name>
<dbReference type="SMART" id="SM00220">
    <property type="entry name" value="S_TKc"/>
    <property type="match status" value="1"/>
</dbReference>
<dbReference type="Gene3D" id="3.30.200.20">
    <property type="entry name" value="Phosphorylase Kinase, domain 1"/>
    <property type="match status" value="1"/>
</dbReference>
<evidence type="ECO:0000259" key="8">
    <source>
        <dbReference type="PROSITE" id="PS50011"/>
    </source>
</evidence>
<feature type="compositionally biased region" description="Polar residues" evidence="7">
    <location>
        <begin position="63"/>
        <end position="74"/>
    </location>
</feature>
<dbReference type="RefSeq" id="XP_046017356.1">
    <property type="nucleotide sequence ID" value="XM_046156435.1"/>
</dbReference>
<evidence type="ECO:0000313" key="9">
    <source>
        <dbReference type="EMBL" id="KAH7038235.1"/>
    </source>
</evidence>
<sequence length="802" mass="89903">MSTPTTATATLPPPGHYRHQLHHPHLHHSHHHQSYLTSSYPQGPASPSPAAGLHHHNHHPAASSNTNYRSTDTPASIRGASTVVLPTPAAASTATTSKRYQQQTLPHLQASADHYPYSASTLPPLQSPHYGTTAASNGLAASVARTRQVPDTPRGTSHPSGSRSTSRHHYSDATADMSHTAVASQASHLGYADDSSSARKRRRSREPDWGNFYKNGLPKEIIVIDDSPEPSSHYAASVATTASKTYTNGNTNGSTRSHHISDPSHAPKRRRKDDPLAYDNVPSYVSGSRADPYGHPSHSGSASTDRTTSAHVTTAATSLGSLSSNGHYDNEALTGQKRKRTRQQIAQEAKRREVETHRDVFSYQPPKKPVKKAGEVHVRAVQDRNHQNVKVDDDDGHYIVVPDADLTPDYQMIKLLGQGTFGKVVQARHKRDHHLVAIKIIRAVQKYRDASRIELRVLKTLKANDAENRNRCIHLRDCFDFRGHICIVMDLLGSSVFDFLKSNNFVPFPNSQIHNFARQLFTSVAFLHDLNLIHTDLKPENILLCDSAYQTFTYNRKIPSSSAGVSRQATQRKVLLDTEIRLIDFGSATFEDEYHSSVVSTRHYRAPEIILGLGWSFPCDIWSIGCILVEFYTGDALFQTHDNLEHLAMMENVCDGRIDSHLVQAVNKMATRSGGNPASKYARSHYFYREHYETLTSAKRYFKRLKLDYPTPETTRASRRFVKNMKRLQDIMPPSNNFLKLFLDLLQKIFVYDPAKRITAREALEHPWFREQAVPDDGTEASKIRRERMHEQERYSARGSVA</sequence>
<dbReference type="InterPro" id="IPR017441">
    <property type="entry name" value="Protein_kinase_ATP_BS"/>
</dbReference>
<dbReference type="InterPro" id="IPR000719">
    <property type="entry name" value="Prot_kinase_dom"/>
</dbReference>
<dbReference type="GeneID" id="70185981"/>
<dbReference type="AlphaFoldDB" id="A0A9P8YHH3"/>
<dbReference type="OrthoDB" id="283111at2759"/>
<dbReference type="Proteomes" id="UP000756346">
    <property type="component" value="Unassembled WGS sequence"/>
</dbReference>
<feature type="compositionally biased region" description="Low complexity" evidence="7">
    <location>
        <begin position="86"/>
        <end position="97"/>
    </location>
</feature>
<feature type="binding site" evidence="6">
    <location>
        <position position="439"/>
    </location>
    <ligand>
        <name>ATP</name>
        <dbReference type="ChEBI" id="CHEBI:30616"/>
    </ligand>
</feature>
<protein>
    <submittedName>
        <fullName evidence="9">Kinase-like domain-containing protein</fullName>
    </submittedName>
</protein>
<dbReference type="InterPro" id="IPR011009">
    <property type="entry name" value="Kinase-like_dom_sf"/>
</dbReference>
<dbReference type="GO" id="GO:0043484">
    <property type="term" value="P:regulation of RNA splicing"/>
    <property type="evidence" value="ECO:0007669"/>
    <property type="project" value="TreeGrafter"/>
</dbReference>
<feature type="compositionally biased region" description="Basic and acidic residues" evidence="7">
    <location>
        <begin position="348"/>
        <end position="360"/>
    </location>
</feature>
<dbReference type="PROSITE" id="PS00108">
    <property type="entry name" value="PROTEIN_KINASE_ST"/>
    <property type="match status" value="1"/>
</dbReference>
<dbReference type="GO" id="GO:0005524">
    <property type="term" value="F:ATP binding"/>
    <property type="evidence" value="ECO:0007669"/>
    <property type="project" value="UniProtKB-UniRule"/>
</dbReference>
<feature type="region of interest" description="Disordered" evidence="7">
    <location>
        <begin position="146"/>
        <end position="212"/>
    </location>
</feature>
<evidence type="ECO:0000256" key="4">
    <source>
        <dbReference type="ARBA" id="ARBA00022777"/>
    </source>
</evidence>
<keyword evidence="5 6" id="KW-0067">ATP-binding</keyword>
<dbReference type="EMBL" id="JAGTJQ010000002">
    <property type="protein sequence ID" value="KAH7038235.1"/>
    <property type="molecule type" value="Genomic_DNA"/>
</dbReference>
<dbReference type="CDD" id="cd14134">
    <property type="entry name" value="PKc_CLK"/>
    <property type="match status" value="1"/>
</dbReference>
<dbReference type="Pfam" id="PF00069">
    <property type="entry name" value="Pkinase"/>
    <property type="match status" value="1"/>
</dbReference>
<dbReference type="Gene3D" id="1.10.510.10">
    <property type="entry name" value="Transferase(Phosphotransferase) domain 1"/>
    <property type="match status" value="1"/>
</dbReference>
<keyword evidence="4 9" id="KW-0418">Kinase</keyword>
<dbReference type="InterPro" id="IPR008271">
    <property type="entry name" value="Ser/Thr_kinase_AS"/>
</dbReference>
<feature type="domain" description="Protein kinase" evidence="8">
    <location>
        <begin position="410"/>
        <end position="769"/>
    </location>
</feature>
<dbReference type="GO" id="GO:0004674">
    <property type="term" value="F:protein serine/threonine kinase activity"/>
    <property type="evidence" value="ECO:0007669"/>
    <property type="project" value="UniProtKB-KW"/>
</dbReference>
<dbReference type="SUPFAM" id="SSF56112">
    <property type="entry name" value="Protein kinase-like (PK-like)"/>
    <property type="match status" value="1"/>
</dbReference>
<organism evidence="9 10">
    <name type="scientific">Microdochium trichocladiopsis</name>
    <dbReference type="NCBI Taxonomy" id="1682393"/>
    <lineage>
        <taxon>Eukaryota</taxon>
        <taxon>Fungi</taxon>
        <taxon>Dikarya</taxon>
        <taxon>Ascomycota</taxon>
        <taxon>Pezizomycotina</taxon>
        <taxon>Sordariomycetes</taxon>
        <taxon>Xylariomycetidae</taxon>
        <taxon>Xylariales</taxon>
        <taxon>Microdochiaceae</taxon>
        <taxon>Microdochium</taxon>
    </lineage>
</organism>
<feature type="compositionally biased region" description="Low complexity" evidence="7">
    <location>
        <begin position="34"/>
        <end position="52"/>
    </location>
</feature>
<evidence type="ECO:0000256" key="1">
    <source>
        <dbReference type="ARBA" id="ARBA00022527"/>
    </source>
</evidence>
<feature type="compositionally biased region" description="Basic residues" evidence="7">
    <location>
        <begin position="16"/>
        <end position="33"/>
    </location>
</feature>
<evidence type="ECO:0000256" key="6">
    <source>
        <dbReference type="PROSITE-ProRule" id="PRU10141"/>
    </source>
</evidence>
<evidence type="ECO:0000256" key="3">
    <source>
        <dbReference type="ARBA" id="ARBA00022741"/>
    </source>
</evidence>
<evidence type="ECO:0000256" key="7">
    <source>
        <dbReference type="SAM" id="MobiDB-lite"/>
    </source>
</evidence>
<dbReference type="GO" id="GO:0005634">
    <property type="term" value="C:nucleus"/>
    <property type="evidence" value="ECO:0007669"/>
    <property type="project" value="TreeGrafter"/>
</dbReference>
<feature type="region of interest" description="Disordered" evidence="7">
    <location>
        <begin position="1"/>
        <end position="100"/>
    </location>
</feature>
<gene>
    <name evidence="9" type="ORF">B0I36DRAFT_346233</name>
</gene>
<keyword evidence="2" id="KW-0808">Transferase</keyword>
<evidence type="ECO:0000256" key="5">
    <source>
        <dbReference type="ARBA" id="ARBA00022840"/>
    </source>
</evidence>
<reference evidence="9" key="1">
    <citation type="journal article" date="2021" name="Nat. Commun.">
        <title>Genetic determinants of endophytism in the Arabidopsis root mycobiome.</title>
        <authorList>
            <person name="Mesny F."/>
            <person name="Miyauchi S."/>
            <person name="Thiergart T."/>
            <person name="Pickel B."/>
            <person name="Atanasova L."/>
            <person name="Karlsson M."/>
            <person name="Huettel B."/>
            <person name="Barry K.W."/>
            <person name="Haridas S."/>
            <person name="Chen C."/>
            <person name="Bauer D."/>
            <person name="Andreopoulos W."/>
            <person name="Pangilinan J."/>
            <person name="LaButti K."/>
            <person name="Riley R."/>
            <person name="Lipzen A."/>
            <person name="Clum A."/>
            <person name="Drula E."/>
            <person name="Henrissat B."/>
            <person name="Kohler A."/>
            <person name="Grigoriev I.V."/>
            <person name="Martin F.M."/>
            <person name="Hacquard S."/>
        </authorList>
    </citation>
    <scope>NUCLEOTIDE SEQUENCE</scope>
    <source>
        <strain evidence="9">MPI-CAGE-CH-0230</strain>
    </source>
</reference>
<dbReference type="PROSITE" id="PS00107">
    <property type="entry name" value="PROTEIN_KINASE_ATP"/>
    <property type="match status" value="1"/>
</dbReference>
<keyword evidence="3 6" id="KW-0547">Nucleotide-binding</keyword>
<keyword evidence="10" id="KW-1185">Reference proteome</keyword>
<accession>A0A9P8YHH3</accession>